<gene>
    <name evidence="3" type="ORF">RDB_LOCUS8490</name>
</gene>
<evidence type="ECO:0000256" key="2">
    <source>
        <dbReference type="SAM" id="Phobius"/>
    </source>
</evidence>
<accession>A0A8H2X699</accession>
<comment type="caution">
    <text evidence="3">The sequence shown here is derived from an EMBL/GenBank/DDBJ whole genome shotgun (WGS) entry which is preliminary data.</text>
</comment>
<reference evidence="3" key="1">
    <citation type="submission" date="2021-01" db="EMBL/GenBank/DDBJ databases">
        <authorList>
            <person name="Kaushik A."/>
        </authorList>
    </citation>
    <scope>NUCLEOTIDE SEQUENCE</scope>
    <source>
        <strain evidence="3">AG4-RS23</strain>
    </source>
</reference>
<keyword evidence="2" id="KW-1133">Transmembrane helix</keyword>
<evidence type="ECO:0000313" key="3">
    <source>
        <dbReference type="EMBL" id="CAE6417214.1"/>
    </source>
</evidence>
<sequence length="156" mass="17116">MTDTAPPEYNANPSQEDQIRTALQALQTLFEERAEARKKGDQAELALIEERITLAMRRVGDEYPEGEIRGGWYSKAEAFFNAKGDEKDHILLPIAKGLGLLIAAPLALAGGIVVGAVATVGTVLFGVGKVVQGVLWLRLAQCFSESEKWFREWVQS</sequence>
<dbReference type="AlphaFoldDB" id="A0A8H2X699"/>
<dbReference type="OrthoDB" id="8249012at2759"/>
<feature type="coiled-coil region" evidence="1">
    <location>
        <begin position="19"/>
        <end position="51"/>
    </location>
</feature>
<evidence type="ECO:0000313" key="4">
    <source>
        <dbReference type="Proteomes" id="UP000663861"/>
    </source>
</evidence>
<keyword evidence="2" id="KW-0472">Membrane</keyword>
<organism evidence="3 4">
    <name type="scientific">Rhizoctonia solani</name>
    <dbReference type="NCBI Taxonomy" id="456999"/>
    <lineage>
        <taxon>Eukaryota</taxon>
        <taxon>Fungi</taxon>
        <taxon>Dikarya</taxon>
        <taxon>Basidiomycota</taxon>
        <taxon>Agaricomycotina</taxon>
        <taxon>Agaricomycetes</taxon>
        <taxon>Cantharellales</taxon>
        <taxon>Ceratobasidiaceae</taxon>
        <taxon>Rhizoctonia</taxon>
    </lineage>
</organism>
<proteinExistence type="predicted"/>
<dbReference type="EMBL" id="CAJMWY010000130">
    <property type="protein sequence ID" value="CAE6417214.1"/>
    <property type="molecule type" value="Genomic_DNA"/>
</dbReference>
<feature type="transmembrane region" description="Helical" evidence="2">
    <location>
        <begin position="98"/>
        <end position="127"/>
    </location>
</feature>
<dbReference type="Proteomes" id="UP000663861">
    <property type="component" value="Unassembled WGS sequence"/>
</dbReference>
<keyword evidence="2" id="KW-0812">Transmembrane</keyword>
<evidence type="ECO:0008006" key="5">
    <source>
        <dbReference type="Google" id="ProtNLM"/>
    </source>
</evidence>
<name>A0A8H2X699_9AGAM</name>
<keyword evidence="1" id="KW-0175">Coiled coil</keyword>
<protein>
    <recommendedName>
        <fullName evidence="5">Transmembrane protein</fullName>
    </recommendedName>
</protein>
<evidence type="ECO:0000256" key="1">
    <source>
        <dbReference type="SAM" id="Coils"/>
    </source>
</evidence>